<reference evidence="1" key="1">
    <citation type="submission" date="2023-11" db="EMBL/GenBank/DDBJ databases">
        <authorList>
            <person name="Alioto T."/>
            <person name="Alioto T."/>
            <person name="Gomez Garrido J."/>
        </authorList>
    </citation>
    <scope>NUCLEOTIDE SEQUENCE</scope>
</reference>
<proteinExistence type="predicted"/>
<evidence type="ECO:0000313" key="1">
    <source>
        <dbReference type="EMBL" id="CAK3906201.1"/>
    </source>
</evidence>
<dbReference type="EMBL" id="CAVMBE010000011">
    <property type="protein sequence ID" value="CAK3906201.1"/>
    <property type="molecule type" value="Genomic_DNA"/>
</dbReference>
<comment type="caution">
    <text evidence="1">The sequence shown here is derived from an EMBL/GenBank/DDBJ whole genome shotgun (WGS) entry which is preliminary data.</text>
</comment>
<dbReference type="Proteomes" id="UP001296104">
    <property type="component" value="Unassembled WGS sequence"/>
</dbReference>
<dbReference type="AlphaFoldDB" id="A0AAI9E8V1"/>
<organism evidence="1 2">
    <name type="scientific">Lecanosticta acicola</name>
    <dbReference type="NCBI Taxonomy" id="111012"/>
    <lineage>
        <taxon>Eukaryota</taxon>
        <taxon>Fungi</taxon>
        <taxon>Dikarya</taxon>
        <taxon>Ascomycota</taxon>
        <taxon>Pezizomycotina</taxon>
        <taxon>Dothideomycetes</taxon>
        <taxon>Dothideomycetidae</taxon>
        <taxon>Mycosphaerellales</taxon>
        <taxon>Mycosphaerellaceae</taxon>
        <taxon>Lecanosticta</taxon>
    </lineage>
</organism>
<name>A0AAI9E8V1_9PEZI</name>
<sequence>MSAAIHSSLAILLSDVNNRETQRQNVHSAARTHPQATVAEQFRKGSANFINQAITASNLGAMVQMGNDHIAPNFYSRIDNYVPAHPFAEYVENLRRFKVEFPTSECGPLDADVEVDDKTRPRHCLPTARNHRSFVAAEKT</sequence>
<evidence type="ECO:0000313" key="2">
    <source>
        <dbReference type="Proteomes" id="UP001296104"/>
    </source>
</evidence>
<gene>
    <name evidence="1" type="ORF">LECACI_7A002541</name>
</gene>
<accession>A0AAI9E8V1</accession>
<keyword evidence="2" id="KW-1185">Reference proteome</keyword>
<protein>
    <submittedName>
        <fullName evidence="1">Uncharacterized protein</fullName>
    </submittedName>
</protein>